<name>A0A5M3WES7_9ACTN</name>
<dbReference type="Gene3D" id="3.90.75.10">
    <property type="entry name" value="Homing Intron 3 (I-ppo) Encoded Endonuclease, Chain A"/>
    <property type="match status" value="1"/>
</dbReference>
<evidence type="ECO:0000313" key="4">
    <source>
        <dbReference type="Proteomes" id="UP000331127"/>
    </source>
</evidence>
<evidence type="ECO:0000313" key="3">
    <source>
        <dbReference type="EMBL" id="GES07484.1"/>
    </source>
</evidence>
<dbReference type="EMBL" id="BLAE01000006">
    <property type="protein sequence ID" value="GES07484.1"/>
    <property type="molecule type" value="Genomic_DNA"/>
</dbReference>
<dbReference type="InterPro" id="IPR044930">
    <property type="entry name" value="Homing_endonuclease_His-Me"/>
</dbReference>
<keyword evidence="4" id="KW-1185">Reference proteome</keyword>
<evidence type="ECO:0000256" key="1">
    <source>
        <dbReference type="SAM" id="MobiDB-lite"/>
    </source>
</evidence>
<dbReference type="RefSeq" id="WP_155353190.1">
    <property type="nucleotide sequence ID" value="NZ_BAAAHL010000012.1"/>
</dbReference>
<protein>
    <recommendedName>
        <fullName evidence="2">HNH nuclease domain-containing protein</fullName>
    </recommendedName>
</protein>
<dbReference type="GO" id="GO:0004519">
    <property type="term" value="F:endonuclease activity"/>
    <property type="evidence" value="ECO:0007669"/>
    <property type="project" value="InterPro"/>
</dbReference>
<dbReference type="InterPro" id="IPR044925">
    <property type="entry name" value="His-Me_finger_sf"/>
</dbReference>
<sequence>MTLERRPLAERLWEKVQRGGEAECWVWSGPKTNGYGVIGEGGRGAPTLRVHRVAYELLVGPIPEGLHLDHLCRNRPCVNPAHLEAVTQEENNRRAGQARTHCPHGHELPASGADGRRYCKTCRKAYDRKRYLTKKRSR</sequence>
<organism evidence="3 4">
    <name type="scientific">Acrocarpospora macrocephala</name>
    <dbReference type="NCBI Taxonomy" id="150177"/>
    <lineage>
        <taxon>Bacteria</taxon>
        <taxon>Bacillati</taxon>
        <taxon>Actinomycetota</taxon>
        <taxon>Actinomycetes</taxon>
        <taxon>Streptosporangiales</taxon>
        <taxon>Streptosporangiaceae</taxon>
        <taxon>Acrocarpospora</taxon>
    </lineage>
</organism>
<reference evidence="3 4" key="1">
    <citation type="submission" date="2019-10" db="EMBL/GenBank/DDBJ databases">
        <title>Whole genome shotgun sequence of Acrocarpospora macrocephala NBRC 16266.</title>
        <authorList>
            <person name="Ichikawa N."/>
            <person name="Kimura A."/>
            <person name="Kitahashi Y."/>
            <person name="Komaki H."/>
            <person name="Oguchi A."/>
        </authorList>
    </citation>
    <scope>NUCLEOTIDE SEQUENCE [LARGE SCALE GENOMIC DNA]</scope>
    <source>
        <strain evidence="3 4">NBRC 16266</strain>
    </source>
</reference>
<dbReference type="Pfam" id="PF13392">
    <property type="entry name" value="HNH_3"/>
    <property type="match status" value="1"/>
</dbReference>
<dbReference type="SUPFAM" id="SSF54060">
    <property type="entry name" value="His-Me finger endonucleases"/>
    <property type="match status" value="1"/>
</dbReference>
<feature type="region of interest" description="Disordered" evidence="1">
    <location>
        <begin position="88"/>
        <end position="109"/>
    </location>
</feature>
<dbReference type="InterPro" id="IPR003615">
    <property type="entry name" value="HNH_nuc"/>
</dbReference>
<dbReference type="OrthoDB" id="3732358at2"/>
<proteinExistence type="predicted"/>
<dbReference type="AlphaFoldDB" id="A0A5M3WES7"/>
<dbReference type="Proteomes" id="UP000331127">
    <property type="component" value="Unassembled WGS sequence"/>
</dbReference>
<evidence type="ECO:0000259" key="2">
    <source>
        <dbReference type="Pfam" id="PF13392"/>
    </source>
</evidence>
<feature type="domain" description="HNH nuclease" evidence="2">
    <location>
        <begin position="50"/>
        <end position="93"/>
    </location>
</feature>
<gene>
    <name evidence="3" type="ORF">Amac_010790</name>
</gene>
<accession>A0A5M3WES7</accession>
<comment type="caution">
    <text evidence="3">The sequence shown here is derived from an EMBL/GenBank/DDBJ whole genome shotgun (WGS) entry which is preliminary data.</text>
</comment>